<sequence length="366" mass="38922">MSTSAFTTAIAQARDLLRWRSPLRTEFWAARLCAGLEQGGAEEFVRELVASDTTEARLTLAALIGVDGAPLARVGTGERLGGDGGAAEDGGSVQGGGSYADDEGSGGEGLGAWAEAGREAVRALPGWVARMGQVTCEGAWYGKADRYGQQTLAALHFCYHNGKEPHVLVVGIDQVNGGLAVDALVDEVKFLDDLRLDPAEPGVVAGRMLDAFELTERVMGAMVADTFPSVRPFALGRALAVPHPVRPAPDDVVSTFRGLPGVPGAEEAFEKLVEFVGDRPLWWSPARVSQFLTSWLPREAILSQEAIAAMPEVVRAWSRSSGDHREVLERVETEAPLLAGLMADESLAGLGKRIALSRLRVEGDQP</sequence>
<accession>A0A7X0CDB4</accession>
<dbReference type="Proteomes" id="UP000583800">
    <property type="component" value="Unassembled WGS sequence"/>
</dbReference>
<dbReference type="RefSeq" id="WP_185089006.1">
    <property type="nucleotide sequence ID" value="NZ_JACHJB010000004.1"/>
</dbReference>
<comment type="caution">
    <text evidence="2">The sequence shown here is derived from an EMBL/GenBank/DDBJ whole genome shotgun (WGS) entry which is preliminary data.</text>
</comment>
<dbReference type="AlphaFoldDB" id="A0A7X0CDB4"/>
<feature type="compositionally biased region" description="Gly residues" evidence="1">
    <location>
        <begin position="78"/>
        <end position="98"/>
    </location>
</feature>
<evidence type="ECO:0000313" key="3">
    <source>
        <dbReference type="Proteomes" id="UP000583800"/>
    </source>
</evidence>
<reference evidence="2 3" key="1">
    <citation type="submission" date="2020-08" db="EMBL/GenBank/DDBJ databases">
        <title>Sequencing the genomes of 1000 actinobacteria strains.</title>
        <authorList>
            <person name="Klenk H.-P."/>
        </authorList>
    </citation>
    <scope>NUCLEOTIDE SEQUENCE [LARGE SCALE GENOMIC DNA]</scope>
    <source>
        <strain evidence="2 3">DSM 45913</strain>
    </source>
</reference>
<evidence type="ECO:0000256" key="1">
    <source>
        <dbReference type="SAM" id="MobiDB-lite"/>
    </source>
</evidence>
<keyword evidence="3" id="KW-1185">Reference proteome</keyword>
<evidence type="ECO:0000313" key="2">
    <source>
        <dbReference type="EMBL" id="MBB6351209.1"/>
    </source>
</evidence>
<name>A0A7X0CDB4_9ACTN</name>
<dbReference type="EMBL" id="JACHJB010000004">
    <property type="protein sequence ID" value="MBB6351209.1"/>
    <property type="molecule type" value="Genomic_DNA"/>
</dbReference>
<proteinExistence type="predicted"/>
<gene>
    <name evidence="2" type="ORF">FHU36_007792</name>
</gene>
<organism evidence="2 3">
    <name type="scientific">Nonomuraea muscovyensis</name>
    <dbReference type="NCBI Taxonomy" id="1124761"/>
    <lineage>
        <taxon>Bacteria</taxon>
        <taxon>Bacillati</taxon>
        <taxon>Actinomycetota</taxon>
        <taxon>Actinomycetes</taxon>
        <taxon>Streptosporangiales</taxon>
        <taxon>Streptosporangiaceae</taxon>
        <taxon>Nonomuraea</taxon>
    </lineage>
</organism>
<protein>
    <submittedName>
        <fullName evidence="2">Uncharacterized protein</fullName>
    </submittedName>
</protein>
<feature type="region of interest" description="Disordered" evidence="1">
    <location>
        <begin position="77"/>
        <end position="111"/>
    </location>
</feature>